<evidence type="ECO:0000256" key="11">
    <source>
        <dbReference type="ARBA" id="ARBA00048954"/>
    </source>
</evidence>
<dbReference type="GO" id="GO:0003677">
    <property type="term" value="F:DNA binding"/>
    <property type="evidence" value="ECO:0007669"/>
    <property type="project" value="UniProtKB-KW"/>
</dbReference>
<dbReference type="Pfam" id="PF03796">
    <property type="entry name" value="DnaB_C"/>
    <property type="match status" value="1"/>
</dbReference>
<dbReference type="NCBIfam" id="TIGR00665">
    <property type="entry name" value="DnaB"/>
    <property type="match status" value="1"/>
</dbReference>
<comment type="catalytic activity">
    <reaction evidence="11">
        <text>ATP + H2O = ADP + phosphate + H(+)</text>
        <dbReference type="Rhea" id="RHEA:13065"/>
        <dbReference type="ChEBI" id="CHEBI:15377"/>
        <dbReference type="ChEBI" id="CHEBI:15378"/>
        <dbReference type="ChEBI" id="CHEBI:30616"/>
        <dbReference type="ChEBI" id="CHEBI:43474"/>
        <dbReference type="ChEBI" id="CHEBI:456216"/>
        <dbReference type="EC" id="5.6.2.3"/>
    </reaction>
</comment>
<evidence type="ECO:0000256" key="8">
    <source>
        <dbReference type="ARBA" id="ARBA00023125"/>
    </source>
</evidence>
<dbReference type="PANTHER" id="PTHR30153:SF2">
    <property type="entry name" value="REPLICATIVE DNA HELICASE"/>
    <property type="match status" value="1"/>
</dbReference>
<evidence type="ECO:0000256" key="5">
    <source>
        <dbReference type="ARBA" id="ARBA00022801"/>
    </source>
</evidence>
<dbReference type="InterPro" id="IPR007694">
    <property type="entry name" value="DNA_helicase_DnaB-like_C"/>
</dbReference>
<evidence type="ECO:0000256" key="1">
    <source>
        <dbReference type="ARBA" id="ARBA00008428"/>
    </source>
</evidence>
<keyword evidence="8" id="KW-0238">DNA-binding</keyword>
<evidence type="ECO:0000256" key="10">
    <source>
        <dbReference type="ARBA" id="ARBA00044969"/>
    </source>
</evidence>
<evidence type="ECO:0000256" key="6">
    <source>
        <dbReference type="ARBA" id="ARBA00022806"/>
    </source>
</evidence>
<dbReference type="GO" id="GO:0005524">
    <property type="term" value="F:ATP binding"/>
    <property type="evidence" value="ECO:0007669"/>
    <property type="project" value="UniProtKB-KW"/>
</dbReference>
<organism evidence="13">
    <name type="scientific">marine sediment metagenome</name>
    <dbReference type="NCBI Taxonomy" id="412755"/>
    <lineage>
        <taxon>unclassified sequences</taxon>
        <taxon>metagenomes</taxon>
        <taxon>ecological metagenomes</taxon>
    </lineage>
</organism>
<protein>
    <recommendedName>
        <fullName evidence="10">DNA 5'-3' helicase</fullName>
        <ecNumber evidence="10">5.6.2.3</ecNumber>
    </recommendedName>
</protein>
<dbReference type="SUPFAM" id="SSF52540">
    <property type="entry name" value="P-loop containing nucleoside triphosphate hydrolases"/>
    <property type="match status" value="1"/>
</dbReference>
<name>A0A0F9IUC0_9ZZZZ</name>
<evidence type="ECO:0000256" key="2">
    <source>
        <dbReference type="ARBA" id="ARBA00022515"/>
    </source>
</evidence>
<dbReference type="GO" id="GO:0016787">
    <property type="term" value="F:hydrolase activity"/>
    <property type="evidence" value="ECO:0007669"/>
    <property type="project" value="UniProtKB-KW"/>
</dbReference>
<accession>A0A0F9IUC0</accession>
<evidence type="ECO:0000256" key="9">
    <source>
        <dbReference type="ARBA" id="ARBA00023235"/>
    </source>
</evidence>
<dbReference type="InterPro" id="IPR007692">
    <property type="entry name" value="DNA_helicase_DnaB"/>
</dbReference>
<dbReference type="GO" id="GO:0005829">
    <property type="term" value="C:cytosol"/>
    <property type="evidence" value="ECO:0007669"/>
    <property type="project" value="TreeGrafter"/>
</dbReference>
<keyword evidence="7" id="KW-0067">ATP-binding</keyword>
<dbReference type="InterPro" id="IPR027417">
    <property type="entry name" value="P-loop_NTPase"/>
</dbReference>
<keyword evidence="2" id="KW-0639">Primosome</keyword>
<dbReference type="Gene3D" id="1.10.860.10">
    <property type="entry name" value="DNAb Helicase, Chain A"/>
    <property type="match status" value="1"/>
</dbReference>
<dbReference type="GO" id="GO:1990077">
    <property type="term" value="C:primosome complex"/>
    <property type="evidence" value="ECO:0007669"/>
    <property type="project" value="UniProtKB-KW"/>
</dbReference>
<sequence length="466" mass="51810">MKQKSKKDPSADLELAAAQARLTSIDLEEAILGTILLNVGYGGDAAYSEVSGQLKVQDFADRRHQLIFQAMINLSEAGSAIDDYLLSEELLRQGWLDSVDGVAYVASLTEGLPRIDNLSSYIKVVRNKSRQRELVATHESLRLSALSGDADELGTMLATAIDRLAQIRTGDTDDLLSVDAIVRPRLGEVISPQVGASSCNTGFLALDRKLGGLRKGEMIILGARPSMGKSALALDIAANVAREKGRVAFFSLEMGKVSLVQRLLCREAEVDLFLMIRGRLEMEERRKVSRVLGRVMRYQIFIDDERTMTVPKMLAESRRLQTMQGLDLVIIDYLQIMDSVGRFENANRMVTAMSKGLKQMAGTLDVPVLVLSQLSRESEKRADKDRRPRLSDLRDSGSLEQDADVVMFIYRPEVYFRDRPDFRGLAEIEVAKQRNGPIGTVTLSFEKTFASFRDAAEWVVQPDEDA</sequence>
<evidence type="ECO:0000259" key="12">
    <source>
        <dbReference type="PROSITE" id="PS51199"/>
    </source>
</evidence>
<dbReference type="AlphaFoldDB" id="A0A0F9IUC0"/>
<keyword evidence="3" id="KW-0235">DNA replication</keyword>
<evidence type="ECO:0000313" key="13">
    <source>
        <dbReference type="EMBL" id="KKM23579.1"/>
    </source>
</evidence>
<dbReference type="EMBL" id="LAZR01013096">
    <property type="protein sequence ID" value="KKM23579.1"/>
    <property type="molecule type" value="Genomic_DNA"/>
</dbReference>
<dbReference type="InterPro" id="IPR016136">
    <property type="entry name" value="DNA_helicase_N/primase_C"/>
</dbReference>
<reference evidence="13" key="1">
    <citation type="journal article" date="2015" name="Nature">
        <title>Complex archaea that bridge the gap between prokaryotes and eukaryotes.</title>
        <authorList>
            <person name="Spang A."/>
            <person name="Saw J.H."/>
            <person name="Jorgensen S.L."/>
            <person name="Zaremba-Niedzwiedzka K."/>
            <person name="Martijn J."/>
            <person name="Lind A.E."/>
            <person name="van Eijk R."/>
            <person name="Schleper C."/>
            <person name="Guy L."/>
            <person name="Ettema T.J."/>
        </authorList>
    </citation>
    <scope>NUCLEOTIDE SEQUENCE</scope>
</reference>
<keyword evidence="6" id="KW-0347">Helicase</keyword>
<dbReference type="InterPro" id="IPR036185">
    <property type="entry name" value="DNA_heli_DnaB-like_N_sf"/>
</dbReference>
<dbReference type="GO" id="GO:0043139">
    <property type="term" value="F:5'-3' DNA helicase activity"/>
    <property type="evidence" value="ECO:0007669"/>
    <property type="project" value="UniProtKB-EC"/>
</dbReference>
<comment type="similarity">
    <text evidence="1">Belongs to the helicase family. DnaB subfamily.</text>
</comment>
<evidence type="ECO:0000256" key="7">
    <source>
        <dbReference type="ARBA" id="ARBA00022840"/>
    </source>
</evidence>
<dbReference type="PANTHER" id="PTHR30153">
    <property type="entry name" value="REPLICATIVE DNA HELICASE DNAB"/>
    <property type="match status" value="1"/>
</dbReference>
<dbReference type="Gene3D" id="3.40.50.300">
    <property type="entry name" value="P-loop containing nucleotide triphosphate hydrolases"/>
    <property type="match status" value="1"/>
</dbReference>
<dbReference type="InterPro" id="IPR007693">
    <property type="entry name" value="DNA_helicase_DnaB-like_N"/>
</dbReference>
<dbReference type="SUPFAM" id="SSF48024">
    <property type="entry name" value="N-terminal domain of DnaB helicase"/>
    <property type="match status" value="1"/>
</dbReference>
<dbReference type="CDD" id="cd00984">
    <property type="entry name" value="DnaB_C"/>
    <property type="match status" value="1"/>
</dbReference>
<evidence type="ECO:0000256" key="4">
    <source>
        <dbReference type="ARBA" id="ARBA00022741"/>
    </source>
</evidence>
<dbReference type="GO" id="GO:0006269">
    <property type="term" value="P:DNA replication, synthesis of primer"/>
    <property type="evidence" value="ECO:0007669"/>
    <property type="project" value="UniProtKB-KW"/>
</dbReference>
<dbReference type="Pfam" id="PF00772">
    <property type="entry name" value="DnaB"/>
    <property type="match status" value="1"/>
</dbReference>
<dbReference type="PROSITE" id="PS51199">
    <property type="entry name" value="SF4_HELICASE"/>
    <property type="match status" value="1"/>
</dbReference>
<keyword evidence="9" id="KW-0413">Isomerase</keyword>
<dbReference type="EC" id="5.6.2.3" evidence="10"/>
<keyword evidence="4" id="KW-0547">Nucleotide-binding</keyword>
<proteinExistence type="inferred from homology"/>
<feature type="domain" description="SF4 helicase" evidence="12">
    <location>
        <begin position="192"/>
        <end position="459"/>
    </location>
</feature>
<comment type="caution">
    <text evidence="13">The sequence shown here is derived from an EMBL/GenBank/DDBJ whole genome shotgun (WGS) entry which is preliminary data.</text>
</comment>
<gene>
    <name evidence="13" type="ORF">LCGC14_1613750</name>
</gene>
<keyword evidence="5" id="KW-0378">Hydrolase</keyword>
<evidence type="ECO:0000256" key="3">
    <source>
        <dbReference type="ARBA" id="ARBA00022705"/>
    </source>
</evidence>